<dbReference type="Proteomes" id="UP000032408">
    <property type="component" value="Chromosome"/>
</dbReference>
<organism evidence="5 6">
    <name type="scientific">Nitrosopumilus adriaticus</name>
    <dbReference type="NCBI Taxonomy" id="1580092"/>
    <lineage>
        <taxon>Archaea</taxon>
        <taxon>Nitrososphaerota</taxon>
        <taxon>Nitrososphaeria</taxon>
        <taxon>Nitrosopumilales</taxon>
        <taxon>Nitrosopumilaceae</taxon>
        <taxon>Nitrosopumilus</taxon>
    </lineage>
</organism>
<dbReference type="InterPro" id="IPR010123">
    <property type="entry name" value="PHA_synth_III_E"/>
</dbReference>
<protein>
    <recommendedName>
        <fullName evidence="2">Poly(3-hydroxyalkanoate) polymerase subunit PhaE</fullName>
    </recommendedName>
</protein>
<dbReference type="AlphaFoldDB" id="A0A0D5C1G9"/>
<evidence type="ECO:0000256" key="1">
    <source>
        <dbReference type="ARBA" id="ARBA00004683"/>
    </source>
</evidence>
<name>A0A0D5C1G9_9ARCH</name>
<dbReference type="GeneID" id="24820164"/>
<gene>
    <name evidence="5" type="ORF">NADRNF5_0945</name>
</gene>
<dbReference type="UniPathway" id="UPA00917"/>
<evidence type="ECO:0000313" key="6">
    <source>
        <dbReference type="Proteomes" id="UP000032408"/>
    </source>
</evidence>
<proteinExistence type="predicted"/>
<evidence type="ECO:0000313" key="5">
    <source>
        <dbReference type="EMBL" id="AJW70639.1"/>
    </source>
</evidence>
<keyword evidence="3" id="KW-0583">PHB biosynthesis</keyword>
<evidence type="ECO:0000256" key="2">
    <source>
        <dbReference type="ARBA" id="ARBA00019066"/>
    </source>
</evidence>
<dbReference type="STRING" id="1580092.NADRNF5_0945"/>
<keyword evidence="6" id="KW-1185">Reference proteome</keyword>
<keyword evidence="4" id="KW-0175">Coiled coil</keyword>
<evidence type="ECO:0000256" key="3">
    <source>
        <dbReference type="ARBA" id="ARBA00022752"/>
    </source>
</evidence>
<reference evidence="5 6" key="2">
    <citation type="journal article" date="2016" name="ISME J.">
        <title>Physiological and genomic characterization of two novel marine thaumarchaeal strains indicates niche differentiation.</title>
        <authorList>
            <person name="Bayer B."/>
            <person name="Vojvoda J."/>
            <person name="Offre P."/>
            <person name="Alves R.J."/>
            <person name="Elisabeth N.H."/>
            <person name="Garcia J.A."/>
            <person name="Volland J.M."/>
            <person name="Srivastava A."/>
            <person name="Schleper C."/>
            <person name="Herndl G.J."/>
        </authorList>
    </citation>
    <scope>NUCLEOTIDE SEQUENCE [LARGE SCALE GENOMIC DNA]</scope>
    <source>
        <strain evidence="5 6">NF5</strain>
    </source>
</reference>
<comment type="pathway">
    <text evidence="1">Biopolymer metabolism; poly-(R)-3-hydroxybutanoate biosynthesis.</text>
</comment>
<reference evidence="6" key="1">
    <citation type="submission" date="2015-03" db="EMBL/GenBank/DDBJ databases">
        <title>Characterization of two novel Thaumarchaeota isolated from the Northern Adriatic Sea.</title>
        <authorList>
            <person name="Bayer B."/>
            <person name="Vojvoda J."/>
            <person name="Offre P."/>
            <person name="Srivastava A."/>
            <person name="Elisabeth N."/>
            <person name="Garcia J.A.L."/>
            <person name="Schleper C."/>
            <person name="Herndl G.J."/>
        </authorList>
    </citation>
    <scope>NUCLEOTIDE SEQUENCE [LARGE SCALE GENOMIC DNA]</scope>
    <source>
        <strain evidence="6">NF5</strain>
    </source>
</reference>
<dbReference type="OrthoDB" id="8049at2157"/>
<dbReference type="HOGENOM" id="CLU_1418633_0_0_2"/>
<dbReference type="EMBL" id="CP011070">
    <property type="protein sequence ID" value="AJW70639.1"/>
    <property type="molecule type" value="Genomic_DNA"/>
</dbReference>
<evidence type="ECO:0000256" key="4">
    <source>
        <dbReference type="SAM" id="Coils"/>
    </source>
</evidence>
<dbReference type="KEGG" id="nin:NADRNF5_0945"/>
<feature type="coiled-coil region" evidence="4">
    <location>
        <begin position="171"/>
        <end position="198"/>
    </location>
</feature>
<accession>A0A0D5C1G9</accession>
<dbReference type="GO" id="GO:0042619">
    <property type="term" value="P:poly-hydroxybutyrate biosynthetic process"/>
    <property type="evidence" value="ECO:0007669"/>
    <property type="project" value="UniProtKB-KW"/>
</dbReference>
<dbReference type="RefSeq" id="WP_048115977.1">
    <property type="nucleotide sequence ID" value="NZ_CP011070.1"/>
</dbReference>
<sequence length="202" mass="23595">MISVQPEQTKEKVEPTKEIADQFKHLSLFWTDIMHLMASKPQALTSIGPMRAFAANSKKISTELIEINEDLMEFNKYLTQYYKQLSEAWGVAQKKVNLKAPEVPQDVEQIEAFKRIWIDIFDNDFTELFDSENFGDNYGKLVSKELELTKHWNNIANVILQSVNLPSKEEIDEVYKEMHSLKKRVGKLELELKKREMKKNAK</sequence>
<dbReference type="Pfam" id="PF09712">
    <property type="entry name" value="PHA_synth_III_E"/>
    <property type="match status" value="1"/>
</dbReference>